<dbReference type="InterPro" id="IPR016181">
    <property type="entry name" value="Acyl_CoA_acyltransferase"/>
</dbReference>
<dbReference type="CDD" id="cd04301">
    <property type="entry name" value="NAT_SF"/>
    <property type="match status" value="1"/>
</dbReference>
<dbReference type="PANTHER" id="PTHR43415:SF3">
    <property type="entry name" value="GNAT-FAMILY ACETYLTRANSFERASE"/>
    <property type="match status" value="1"/>
</dbReference>
<dbReference type="EMBL" id="KI964013">
    <property type="protein sequence ID" value="EUC44021.1"/>
    <property type="molecule type" value="Genomic_DNA"/>
</dbReference>
<dbReference type="AlphaFoldDB" id="W6ZKB0"/>
<dbReference type="PANTHER" id="PTHR43415">
    <property type="entry name" value="SPERMIDINE N(1)-ACETYLTRANSFERASE"/>
    <property type="match status" value="1"/>
</dbReference>
<proteinExistence type="predicted"/>
<organism evidence="2 3">
    <name type="scientific">Bipolaris oryzae ATCC 44560</name>
    <dbReference type="NCBI Taxonomy" id="930090"/>
    <lineage>
        <taxon>Eukaryota</taxon>
        <taxon>Fungi</taxon>
        <taxon>Dikarya</taxon>
        <taxon>Ascomycota</taxon>
        <taxon>Pezizomycotina</taxon>
        <taxon>Dothideomycetes</taxon>
        <taxon>Pleosporomycetidae</taxon>
        <taxon>Pleosporales</taxon>
        <taxon>Pleosporineae</taxon>
        <taxon>Pleosporaceae</taxon>
        <taxon>Bipolaris</taxon>
    </lineage>
</organism>
<dbReference type="Pfam" id="PF00583">
    <property type="entry name" value="Acetyltransf_1"/>
    <property type="match status" value="1"/>
</dbReference>
<feature type="domain" description="N-acetyltransferase" evidence="1">
    <location>
        <begin position="43"/>
        <end position="214"/>
    </location>
</feature>
<accession>W6ZKB0</accession>
<dbReference type="GO" id="GO:0016747">
    <property type="term" value="F:acyltransferase activity, transferring groups other than amino-acyl groups"/>
    <property type="evidence" value="ECO:0007669"/>
    <property type="project" value="InterPro"/>
</dbReference>
<gene>
    <name evidence="2" type="ORF">COCMIDRAFT_6583</name>
</gene>
<evidence type="ECO:0000259" key="1">
    <source>
        <dbReference type="PROSITE" id="PS51186"/>
    </source>
</evidence>
<keyword evidence="3" id="KW-1185">Reference proteome</keyword>
<dbReference type="InterPro" id="IPR000182">
    <property type="entry name" value="GNAT_dom"/>
</dbReference>
<reference evidence="2 3" key="1">
    <citation type="journal article" date="2013" name="PLoS Genet.">
        <title>Comparative genome structure, secondary metabolite, and effector coding capacity across Cochliobolus pathogens.</title>
        <authorList>
            <person name="Condon B.J."/>
            <person name="Leng Y."/>
            <person name="Wu D."/>
            <person name="Bushley K.E."/>
            <person name="Ohm R.A."/>
            <person name="Otillar R."/>
            <person name="Martin J."/>
            <person name="Schackwitz W."/>
            <person name="Grimwood J."/>
            <person name="MohdZainudin N."/>
            <person name="Xue C."/>
            <person name="Wang R."/>
            <person name="Manning V.A."/>
            <person name="Dhillon B."/>
            <person name="Tu Z.J."/>
            <person name="Steffenson B.J."/>
            <person name="Salamov A."/>
            <person name="Sun H."/>
            <person name="Lowry S."/>
            <person name="LaButti K."/>
            <person name="Han J."/>
            <person name="Copeland A."/>
            <person name="Lindquist E."/>
            <person name="Barry K."/>
            <person name="Schmutz J."/>
            <person name="Baker S.E."/>
            <person name="Ciuffetti L.M."/>
            <person name="Grigoriev I.V."/>
            <person name="Zhong S."/>
            <person name="Turgeon B.G."/>
        </authorList>
    </citation>
    <scope>NUCLEOTIDE SEQUENCE [LARGE SCALE GENOMIC DNA]</scope>
    <source>
        <strain evidence="2 3">ATCC 44560</strain>
    </source>
</reference>
<dbReference type="PROSITE" id="PS51186">
    <property type="entry name" value="GNAT"/>
    <property type="match status" value="1"/>
</dbReference>
<dbReference type="RefSeq" id="XP_007689426.1">
    <property type="nucleotide sequence ID" value="XM_007691236.1"/>
</dbReference>
<evidence type="ECO:0000313" key="3">
    <source>
        <dbReference type="Proteomes" id="UP000054032"/>
    </source>
</evidence>
<dbReference type="SUPFAM" id="SSF55729">
    <property type="entry name" value="Acyl-CoA N-acyltransferases (Nat)"/>
    <property type="match status" value="1"/>
</dbReference>
<dbReference type="OrthoDB" id="64477at2759"/>
<dbReference type="eggNOG" id="ENOG502RY5I">
    <property type="taxonomic scope" value="Eukaryota"/>
</dbReference>
<dbReference type="GeneID" id="19125010"/>
<protein>
    <recommendedName>
        <fullName evidence="1">N-acetyltransferase domain-containing protein</fullName>
    </recommendedName>
</protein>
<name>W6ZKB0_COCMI</name>
<dbReference type="KEGG" id="bor:COCMIDRAFT_6583"/>
<sequence length="246" mass="27969">MSSKYPNPWRSPRLHYRAIRPCDKPIFLALTTDPAMYMASTHATLKLPTEQDADENMHQGPPSAGEGNSESLLQAIIWRPHDTPIASLPLEQKEAVLEEMKRVNPAQILDPEYGVAVGHIHSAPSSLHEAHHRTMEIALDILPAYQGKGYGSEAINWALDFGFRRAGLHSVRLRAFGWNKGAIRLYERLGFVVEGREREAVWFEGEWWDSFTLGMLDREWRAREAGKQEEAEFGHMDEEAQFGHVE</sequence>
<evidence type="ECO:0000313" key="2">
    <source>
        <dbReference type="EMBL" id="EUC44021.1"/>
    </source>
</evidence>
<dbReference type="HOGENOM" id="CLU_013985_3_2_1"/>
<dbReference type="Proteomes" id="UP000054032">
    <property type="component" value="Unassembled WGS sequence"/>
</dbReference>
<dbReference type="Gene3D" id="3.40.630.30">
    <property type="match status" value="1"/>
</dbReference>